<evidence type="ECO:0000313" key="2">
    <source>
        <dbReference type="Proteomes" id="UP000321612"/>
    </source>
</evidence>
<evidence type="ECO:0000313" key="1">
    <source>
        <dbReference type="EMBL" id="TXJ63313.1"/>
    </source>
</evidence>
<name>A0A5C8GMG5_9BACT</name>
<comment type="caution">
    <text evidence="1">The sequence shown here is derived from an EMBL/GenBank/DDBJ whole genome shotgun (WGS) entry which is preliminary data.</text>
</comment>
<protein>
    <recommendedName>
        <fullName evidence="3">Tetratricopeptide repeat protein</fullName>
    </recommendedName>
</protein>
<dbReference type="EMBL" id="SDIK01000006">
    <property type="protein sequence ID" value="TXJ63313.1"/>
    <property type="molecule type" value="Genomic_DNA"/>
</dbReference>
<reference evidence="2" key="1">
    <citation type="submission" date="2019-05" db="EMBL/GenBank/DDBJ databases">
        <title>Prevotella brunnea sp. nov., isolated from a wound of a patient.</title>
        <authorList>
            <person name="Buhl M."/>
        </authorList>
    </citation>
    <scope>NUCLEOTIDE SEQUENCE [LARGE SCALE GENOMIC DNA]</scope>
    <source>
        <strain evidence="2">A2672</strain>
    </source>
</reference>
<gene>
    <name evidence="1" type="ORF">ETF27_00560</name>
</gene>
<evidence type="ECO:0008006" key="3">
    <source>
        <dbReference type="Google" id="ProtNLM"/>
    </source>
</evidence>
<keyword evidence="2" id="KW-1185">Reference proteome</keyword>
<accession>A0A5C8GMG5</accession>
<dbReference type="AlphaFoldDB" id="A0A5C8GMG5"/>
<proteinExistence type="predicted"/>
<dbReference type="OrthoDB" id="1083059at2"/>
<dbReference type="InterPro" id="IPR011990">
    <property type="entry name" value="TPR-like_helical_dom_sf"/>
</dbReference>
<dbReference type="Gene3D" id="1.25.40.10">
    <property type="entry name" value="Tetratricopeptide repeat domain"/>
    <property type="match status" value="1"/>
</dbReference>
<dbReference type="SUPFAM" id="SSF48452">
    <property type="entry name" value="TPR-like"/>
    <property type="match status" value="1"/>
</dbReference>
<dbReference type="Proteomes" id="UP000321612">
    <property type="component" value="Unassembled WGS sequence"/>
</dbReference>
<dbReference type="RefSeq" id="WP_130830405.1">
    <property type="nucleotide sequence ID" value="NZ_SDIK01000006.1"/>
</dbReference>
<organism evidence="1 2">
    <name type="scientific">Prevotella brunnea</name>
    <dbReference type="NCBI Taxonomy" id="2508867"/>
    <lineage>
        <taxon>Bacteria</taxon>
        <taxon>Pseudomonadati</taxon>
        <taxon>Bacteroidota</taxon>
        <taxon>Bacteroidia</taxon>
        <taxon>Bacteroidales</taxon>
        <taxon>Prevotellaceae</taxon>
        <taxon>Prevotella</taxon>
    </lineage>
</organism>
<sequence>MIERIKDLFRCETPLSGLSPAVNKQLVSKGLKELGCDNDWEKQGNNDVMHLTYQGEHFVIVAKMGISNIQLSIYGMAAAPMPELNNVRQLCNQYNSISNGLHFTYRLNERIDEVEVDLHYNFLLFAGAESMILARSLDELFKGRNHFLVELDILINRNKEYKGKDMELITSQITREFFLLREHEAMHEKPMEKWQPNETKVLTLKQWMDKAYGCFDFVPTHLSIFTDKMNTMTERAEIENFEIASLLIANQAFTRKTATMTLSFVNPLESEQNRYMTIFVEQAESTQDALCYRVTSTLMPSPLESNFNETTNFLKPMTVTAVMGFDLRTEKQRTDEFNYMWQDAKDRTKKEDTDSLNEEQKLINEIASPHAAKYAYRGKQLYLQGNFFEAILHLENAFSLLKEERHELTVRQWESFFDICYMLGFCHNELKQYQRAFYYLTLTIFQNRIIHTEEYINCMINLRDFRALPFIDNVIRDVSKNYENANDNEPPEEHIQTFLSFLHRRKAYILIEQERHDEAESLLNTMLHDPYSYDFALKELAYLQQIRAKKK</sequence>